<gene>
    <name evidence="1" type="primary">HaOG215397</name>
    <name evidence="1" type="ORF">B5X24_HaOG215397</name>
</gene>
<dbReference type="InterPro" id="IPR016024">
    <property type="entry name" value="ARM-type_fold"/>
</dbReference>
<dbReference type="EMBL" id="KZ150516">
    <property type="protein sequence ID" value="PZC70624.1"/>
    <property type="molecule type" value="Genomic_DNA"/>
</dbReference>
<name>A0A2W1B8Y5_HELAM</name>
<evidence type="ECO:0000313" key="2">
    <source>
        <dbReference type="Proteomes" id="UP000249218"/>
    </source>
</evidence>
<dbReference type="OrthoDB" id="431717at2759"/>
<organism evidence="1 2">
    <name type="scientific">Helicoverpa armigera</name>
    <name type="common">Cotton bollworm</name>
    <name type="synonym">Heliothis armigera</name>
    <dbReference type="NCBI Taxonomy" id="29058"/>
    <lineage>
        <taxon>Eukaryota</taxon>
        <taxon>Metazoa</taxon>
        <taxon>Ecdysozoa</taxon>
        <taxon>Arthropoda</taxon>
        <taxon>Hexapoda</taxon>
        <taxon>Insecta</taxon>
        <taxon>Pterygota</taxon>
        <taxon>Neoptera</taxon>
        <taxon>Endopterygota</taxon>
        <taxon>Lepidoptera</taxon>
        <taxon>Glossata</taxon>
        <taxon>Ditrysia</taxon>
        <taxon>Noctuoidea</taxon>
        <taxon>Noctuidae</taxon>
        <taxon>Heliothinae</taxon>
        <taxon>Helicoverpa</taxon>
    </lineage>
</organism>
<evidence type="ECO:0000313" key="1">
    <source>
        <dbReference type="EMBL" id="PZC70624.1"/>
    </source>
</evidence>
<reference evidence="1 2" key="1">
    <citation type="journal article" date="2017" name="BMC Biol.">
        <title>Genomic innovations, transcriptional plasticity and gene loss underlying the evolution and divergence of two highly polyphagous and invasive Helicoverpa pest species.</title>
        <authorList>
            <person name="Pearce S.L."/>
            <person name="Clarke D.F."/>
            <person name="East P.D."/>
            <person name="Elfekih S."/>
            <person name="Gordon K.H."/>
            <person name="Jermiin L.S."/>
            <person name="McGaughran A."/>
            <person name="Oakeshott J.G."/>
            <person name="Papanikolaou A."/>
            <person name="Perera O.P."/>
            <person name="Rane R.V."/>
            <person name="Richards S."/>
            <person name="Tay W.T."/>
            <person name="Walsh T.K."/>
            <person name="Anderson A."/>
            <person name="Anderson C.J."/>
            <person name="Asgari S."/>
            <person name="Board P.G."/>
            <person name="Bretschneider A."/>
            <person name="Campbell P.M."/>
            <person name="Chertemps T."/>
            <person name="Christeller J.T."/>
            <person name="Coppin C.W."/>
            <person name="Downes S.J."/>
            <person name="Duan G."/>
            <person name="Farnsworth C.A."/>
            <person name="Good R.T."/>
            <person name="Han L.B."/>
            <person name="Han Y.C."/>
            <person name="Hatje K."/>
            <person name="Horne I."/>
            <person name="Huang Y.P."/>
            <person name="Hughes D.S."/>
            <person name="Jacquin-Joly E."/>
            <person name="James W."/>
            <person name="Jhangiani S."/>
            <person name="Kollmar M."/>
            <person name="Kuwar S.S."/>
            <person name="Li S."/>
            <person name="Liu N.Y."/>
            <person name="Maibeche M.T."/>
            <person name="Miller J.R."/>
            <person name="Montagne N."/>
            <person name="Perry T."/>
            <person name="Qu J."/>
            <person name="Song S.V."/>
            <person name="Sutton G.G."/>
            <person name="Vogel H."/>
            <person name="Walenz B.P."/>
            <person name="Xu W."/>
            <person name="Zhang H.J."/>
            <person name="Zou Z."/>
            <person name="Batterham P."/>
            <person name="Edwards O.R."/>
            <person name="Feyereisen R."/>
            <person name="Gibbs R.A."/>
            <person name="Heckel D.G."/>
            <person name="McGrath A."/>
            <person name="Robin C."/>
            <person name="Scherer S.E."/>
            <person name="Worley K.C."/>
            <person name="Wu Y.D."/>
        </authorList>
    </citation>
    <scope>NUCLEOTIDE SEQUENCE [LARGE SCALE GENOMIC DNA]</scope>
    <source>
        <strain evidence="1">Harm_GR_Male_#8</strain>
        <tissue evidence="1">Whole organism</tissue>
    </source>
</reference>
<accession>A0A2W1B8Y5</accession>
<proteinExistence type="predicted"/>
<dbReference type="SUPFAM" id="SSF48371">
    <property type="entry name" value="ARM repeat"/>
    <property type="match status" value="1"/>
</dbReference>
<keyword evidence="2" id="KW-1185">Reference proteome</keyword>
<dbReference type="AlphaFoldDB" id="A0A2W1B8Y5"/>
<protein>
    <submittedName>
        <fullName evidence="1">Uncharacterized protein</fullName>
    </submittedName>
</protein>
<dbReference type="Proteomes" id="UP000249218">
    <property type="component" value="Unassembled WGS sequence"/>
</dbReference>
<feature type="non-terminal residue" evidence="1">
    <location>
        <position position="758"/>
    </location>
</feature>
<sequence length="758" mass="85341">MDNWASVVSSYPEVPEPKHYAKAIHSAEIIISQDLAPFEIEWLDQTLLFKPINLFETISTKRTNAEWQKTVADSFKLLAKLVDKYWDVVETYYNDIIALCTLSLDAATRKEALCCLVGIVKRPAVDVTDEFVARHVNALEEATSCKAPLAQLVGTICRYHPEKVQEHHTRIWRIYLKMLQPNNKTDSIVNAVLQGINGLFEHFGDDIEVSQLNSFYDTMTRECIKISKCFEVLLSIFKHHARLFREKLSKDAALRMYMWQFDNKSSLEALCSVYKVVLEASENPECILVSEVVPHTESRSVVIKLAALNIVILSGTRLTGEVTQCTVELELLLRNKKLSYEEAHTISWSINSNASNSETMLLTAIMYSDNLPSSMKDDIIVNGILKASDDVRKAAVIAVVVLSLRAGSDQHLCTWRALLHNTSAVQLCAQAVQHVLEAAVIAVVVLSLRAGSDQHLCTWRALLHNTSAVQLCAQAVQHVLEVAVNVAGDPETTYEDIKPSLHLLSVLLNLQNIEPYLEDWCIAFRPTVVHLSKLYNVPPVEMLTETDDNQIMYVERFEDDTVLNHLLSTLTTKTEHRRNHTLTALYTIISKQDTDYKVLSKVLSKIEASIENNAENLDKRQLEMIINQLKMLKSKAVTDTKDARIFQKDVTMFLDLQRIFQLSLLRGDTETLYCLLVILTASLCETTHASTQAACIRVVHVMRHTHIDVCVALAMCHTAASVQDIMKAITEELSPKVRSKLSDCLQFLLTHDPGSETT</sequence>